<protein>
    <submittedName>
        <fullName evidence="1">Oidioi.mRNA.OKI2018_I69.PAR.g10152.t1.cds</fullName>
    </submittedName>
</protein>
<dbReference type="SUPFAM" id="SSF50965">
    <property type="entry name" value="Galactose oxidase, central domain"/>
    <property type="match status" value="1"/>
</dbReference>
<sequence>MAVMNDKAYMCWDYYGDHMDACMTFDGHVASILDAKSRFVHDCGVMCAKDNSIYGGGGRLNTREFEQFIDNEWHWTVELNHPNENGLRDASCITVDEGVLFLSSRSIGTYLFNTEKRSWSYVGNPNTYNPTIRYIHGNIWAFQGHHNDYNVHLIWDGNSIQEGERVYLPEKYKIMFPIVIDEDEYSHIC</sequence>
<proteinExistence type="predicted"/>
<evidence type="ECO:0000313" key="1">
    <source>
        <dbReference type="EMBL" id="CAG5082540.1"/>
    </source>
</evidence>
<keyword evidence="2" id="KW-1185">Reference proteome</keyword>
<dbReference type="InterPro" id="IPR011043">
    <property type="entry name" value="Gal_Oxase/kelch_b-propeller"/>
</dbReference>
<dbReference type="EMBL" id="OU015568">
    <property type="protein sequence ID" value="CAG5082540.1"/>
    <property type="molecule type" value="Genomic_DNA"/>
</dbReference>
<name>A0ABN7RPC5_OIKDI</name>
<evidence type="ECO:0000313" key="2">
    <source>
        <dbReference type="Proteomes" id="UP001158576"/>
    </source>
</evidence>
<dbReference type="Proteomes" id="UP001158576">
    <property type="component" value="Chromosome PAR"/>
</dbReference>
<organism evidence="1 2">
    <name type="scientific">Oikopleura dioica</name>
    <name type="common">Tunicate</name>
    <dbReference type="NCBI Taxonomy" id="34765"/>
    <lineage>
        <taxon>Eukaryota</taxon>
        <taxon>Metazoa</taxon>
        <taxon>Chordata</taxon>
        <taxon>Tunicata</taxon>
        <taxon>Appendicularia</taxon>
        <taxon>Copelata</taxon>
        <taxon>Oikopleuridae</taxon>
        <taxon>Oikopleura</taxon>
    </lineage>
</organism>
<accession>A0ABN7RPC5</accession>
<gene>
    <name evidence="1" type="ORF">OKIOD_LOCUS1710</name>
</gene>
<reference evidence="1 2" key="1">
    <citation type="submission" date="2021-04" db="EMBL/GenBank/DDBJ databases">
        <authorList>
            <person name="Bliznina A."/>
        </authorList>
    </citation>
    <scope>NUCLEOTIDE SEQUENCE [LARGE SCALE GENOMIC DNA]</scope>
</reference>